<dbReference type="EMBL" id="JAFBCF010000001">
    <property type="protein sequence ID" value="MBM7797214.1"/>
    <property type="molecule type" value="Genomic_DNA"/>
</dbReference>
<dbReference type="InterPro" id="IPR029039">
    <property type="entry name" value="Flavoprotein-like_sf"/>
</dbReference>
<proteinExistence type="predicted"/>
<accession>A0ABS2RE06</accession>
<protein>
    <recommendedName>
        <fullName evidence="1">Flavodoxin domain-containing protein</fullName>
    </recommendedName>
</protein>
<feature type="domain" description="Flavodoxin" evidence="1">
    <location>
        <begin position="7"/>
        <end position="91"/>
    </location>
</feature>
<evidence type="ECO:0000313" key="2">
    <source>
        <dbReference type="EMBL" id="MBM7797214.1"/>
    </source>
</evidence>
<dbReference type="SUPFAM" id="SSF52218">
    <property type="entry name" value="Flavoproteins"/>
    <property type="match status" value="1"/>
</dbReference>
<dbReference type="Proteomes" id="UP000704762">
    <property type="component" value="Unassembled WGS sequence"/>
</dbReference>
<comment type="caution">
    <text evidence="2">The sequence shown here is derived from an EMBL/GenBank/DDBJ whole genome shotgun (WGS) entry which is preliminary data.</text>
</comment>
<dbReference type="InterPro" id="IPR026816">
    <property type="entry name" value="Flavodoxin_dom"/>
</dbReference>
<dbReference type="Gene3D" id="3.40.50.360">
    <property type="match status" value="1"/>
</dbReference>
<sequence length="182" mass="19253">MERVLAAYAARTSSTGEIALAIGEVLSRAGFHVDVRSCARAKDADHYAAVIIGSGCALGRWDDDALDYLVRHAPQLSLRPTWLFQNGPLQSSGTGTGVAAGQHAVPQVVRTLADRYDLAPPVIFDARSDLGSRPLTLRRWMSGEPAPVELTGPDRVRTWAGDIAGLLTGAMASPLSALPAHS</sequence>
<reference evidence="2 3" key="1">
    <citation type="submission" date="2021-01" db="EMBL/GenBank/DDBJ databases">
        <title>Sequencing the genomes of 1000 actinobacteria strains.</title>
        <authorList>
            <person name="Klenk H.-P."/>
        </authorList>
    </citation>
    <scope>NUCLEOTIDE SEQUENCE [LARGE SCALE GENOMIC DNA]</scope>
    <source>
        <strain evidence="2 3">DSM 18662</strain>
    </source>
</reference>
<dbReference type="RefSeq" id="WP_204915936.1">
    <property type="nucleotide sequence ID" value="NZ_BAAAQP010000003.1"/>
</dbReference>
<evidence type="ECO:0000259" key="1">
    <source>
        <dbReference type="Pfam" id="PF12724"/>
    </source>
</evidence>
<name>A0ABS2RE06_9ACTN</name>
<organism evidence="2 3">
    <name type="scientific">Microlunatus panaciterrae</name>
    <dbReference type="NCBI Taxonomy" id="400768"/>
    <lineage>
        <taxon>Bacteria</taxon>
        <taxon>Bacillati</taxon>
        <taxon>Actinomycetota</taxon>
        <taxon>Actinomycetes</taxon>
        <taxon>Propionibacteriales</taxon>
        <taxon>Propionibacteriaceae</taxon>
        <taxon>Microlunatus</taxon>
    </lineage>
</organism>
<evidence type="ECO:0000313" key="3">
    <source>
        <dbReference type="Proteomes" id="UP000704762"/>
    </source>
</evidence>
<dbReference type="Pfam" id="PF12724">
    <property type="entry name" value="Flavodoxin_5"/>
    <property type="match status" value="1"/>
</dbReference>
<gene>
    <name evidence="2" type="ORF">JOE57_000135</name>
</gene>
<keyword evidence="3" id="KW-1185">Reference proteome</keyword>